<dbReference type="InterPro" id="IPR042121">
    <property type="entry name" value="MutL_C_regsub"/>
</dbReference>
<dbReference type="SMART" id="SM00853">
    <property type="entry name" value="MutL_C"/>
    <property type="match status" value="1"/>
</dbReference>
<dbReference type="Gene3D" id="3.30.230.10">
    <property type="match status" value="1"/>
</dbReference>
<dbReference type="InterPro" id="IPR020568">
    <property type="entry name" value="Ribosomal_Su5_D2-typ_SF"/>
</dbReference>
<organism evidence="6 7">
    <name type="scientific">Tieghemiomyces parasiticus</name>
    <dbReference type="NCBI Taxonomy" id="78921"/>
    <lineage>
        <taxon>Eukaryota</taxon>
        <taxon>Fungi</taxon>
        <taxon>Fungi incertae sedis</taxon>
        <taxon>Zoopagomycota</taxon>
        <taxon>Kickxellomycotina</taxon>
        <taxon>Dimargaritomycetes</taxon>
        <taxon>Dimargaritales</taxon>
        <taxon>Dimargaritaceae</taxon>
        <taxon>Tieghemiomyces</taxon>
    </lineage>
</organism>
<dbReference type="GO" id="GO:0005524">
    <property type="term" value="F:ATP binding"/>
    <property type="evidence" value="ECO:0007669"/>
    <property type="project" value="UniProtKB-KW"/>
</dbReference>
<keyword evidence="2" id="KW-0227">DNA damage</keyword>
<keyword evidence="6" id="KW-0067">ATP-binding</keyword>
<proteinExistence type="inferred from homology"/>
<dbReference type="InterPro" id="IPR042120">
    <property type="entry name" value="MutL_C_dimsub"/>
</dbReference>
<dbReference type="EMBL" id="JANBPT010000241">
    <property type="protein sequence ID" value="KAJ1925064.1"/>
    <property type="molecule type" value="Genomic_DNA"/>
</dbReference>
<comment type="similarity">
    <text evidence="1">Belongs to the DNA mismatch repair MutL/HexB family.</text>
</comment>
<sequence>MAAANQVLCPIQPETVHKICSGQVIVDLTTAVKELVENSLDAGATSIEVKFKNHGLDGITVTDNGHGIAPENYATLCLKHYTSKLSDFTDLAAVHTFGFRGEALSSLCALATVSITTATAASAPRGVQLAYTTSGALATPTGTQLPTVPREAGTTVTLTHLFDRWPVRHAQFKRHARKEYAKCVAALEAYGAVSAGTRISVIHQLLGGQAQQRVFVSSGKPGWSERITSVFGLKFKPLTIAFQATVSDPTSSAIDSVSEGKEEAECSQDGKLVKLDSLTRPGTDPVARIDGCVSHPRPGCGRSGPERQYWFVNGRPCDLPKVARVVNEEYRTFNAHQYPIVFLNFELADGTYDVNVSPDKRTLFLHHERSICQAIRERLRELYEPSRSSYAVHTPAKARSFIAPDEGNTTAPASPGIPALTGGVSARPSKRLHSDHVDRPSTALGSSGLAIMGNATPGDGIDPSRQALLTAFIEKRATAFSILPATRTLPSPPSSRHCSRDDRSLGGNPLPSTAAVPMIIDPSPHLVTKVASTAVLPGGTTVSHLVSLSQPPPTLGYCARKARQGVTLDMAQFTTNARRLRPYLAYASARPDPARRTFPAVEIPKAPTNIVGTEMGDDSCPHAPSPSAAPAFDTQGQEEAAVVRKTICKADFERIRIVGQFNLGFIIGCLGSDLYIIDQHASDEKYNFETLQANAIITSQPLIRPRVLDLSLGEELVATEHLAVLRKNGFMVEVSKDAPPGRRLRLVTQPFVDHILFDVSDLEEIIAKLGRTPSAMVRCSRAERVFASRACRKSIMIGDALSAIQMRKVVNNLSTIQQPWNCPHGRPTMRHLLDLRAYTDQSDSSAGRDVQN</sequence>
<evidence type="ECO:0000259" key="4">
    <source>
        <dbReference type="SMART" id="SM00853"/>
    </source>
</evidence>
<comment type="caution">
    <text evidence="6">The sequence shown here is derived from an EMBL/GenBank/DDBJ whole genome shotgun (WGS) entry which is preliminary data.</text>
</comment>
<dbReference type="Pfam" id="PF08676">
    <property type="entry name" value="MutL_C"/>
    <property type="match status" value="1"/>
</dbReference>
<dbReference type="GO" id="GO:0030983">
    <property type="term" value="F:mismatched DNA binding"/>
    <property type="evidence" value="ECO:0007669"/>
    <property type="project" value="InterPro"/>
</dbReference>
<keyword evidence="7" id="KW-1185">Reference proteome</keyword>
<dbReference type="FunFam" id="3.30.565.10:FF:000017">
    <property type="entry name" value="PMS1 homolog 1, mismatch repair system component"/>
    <property type="match status" value="1"/>
</dbReference>
<name>A0A9W8A7N4_9FUNG</name>
<dbReference type="InterPro" id="IPR014721">
    <property type="entry name" value="Ribsml_uS5_D2-typ_fold_subgr"/>
</dbReference>
<dbReference type="PANTHER" id="PTHR10073">
    <property type="entry name" value="DNA MISMATCH REPAIR PROTEIN MLH, PMS, MUTL"/>
    <property type="match status" value="1"/>
</dbReference>
<dbReference type="SUPFAM" id="SSF118116">
    <property type="entry name" value="DNA mismatch repair protein MutL"/>
    <property type="match status" value="1"/>
</dbReference>
<dbReference type="GO" id="GO:0140664">
    <property type="term" value="F:ATP-dependent DNA damage sensor activity"/>
    <property type="evidence" value="ECO:0007669"/>
    <property type="project" value="InterPro"/>
</dbReference>
<reference evidence="6" key="1">
    <citation type="submission" date="2022-07" db="EMBL/GenBank/DDBJ databases">
        <title>Phylogenomic reconstructions and comparative analyses of Kickxellomycotina fungi.</title>
        <authorList>
            <person name="Reynolds N.K."/>
            <person name="Stajich J.E."/>
            <person name="Barry K."/>
            <person name="Grigoriev I.V."/>
            <person name="Crous P."/>
            <person name="Smith M.E."/>
        </authorList>
    </citation>
    <scope>NUCLEOTIDE SEQUENCE</scope>
    <source>
        <strain evidence="6">RSA 861</strain>
    </source>
</reference>
<feature type="region of interest" description="Disordered" evidence="3">
    <location>
        <begin position="404"/>
        <end position="458"/>
    </location>
</feature>
<gene>
    <name evidence="6" type="primary">PMS1_1</name>
    <name evidence="6" type="ORF">IWQ60_004810</name>
</gene>
<dbReference type="InterPro" id="IPR037198">
    <property type="entry name" value="MutL_C_sf"/>
</dbReference>
<dbReference type="SUPFAM" id="SSF55874">
    <property type="entry name" value="ATPase domain of HSP90 chaperone/DNA topoisomerase II/histidine kinase"/>
    <property type="match status" value="1"/>
</dbReference>
<dbReference type="Gene3D" id="3.30.1370.100">
    <property type="entry name" value="MutL, C-terminal domain, regulatory subdomain"/>
    <property type="match status" value="1"/>
</dbReference>
<dbReference type="SMART" id="SM01340">
    <property type="entry name" value="DNA_mis_repair"/>
    <property type="match status" value="1"/>
</dbReference>
<dbReference type="Pfam" id="PF13589">
    <property type="entry name" value="HATPase_c_3"/>
    <property type="match status" value="1"/>
</dbReference>
<dbReference type="OrthoDB" id="10263226at2759"/>
<feature type="domain" description="DNA mismatch repair protein S5" evidence="5">
    <location>
        <begin position="227"/>
        <end position="384"/>
    </location>
</feature>
<dbReference type="Pfam" id="PF01119">
    <property type="entry name" value="DNA_mis_repair"/>
    <property type="match status" value="1"/>
</dbReference>
<dbReference type="CDD" id="cd03484">
    <property type="entry name" value="MutL_Trans_hPMS_2_like"/>
    <property type="match status" value="1"/>
</dbReference>
<protein>
    <submittedName>
        <fullName evidence="6">ATP-binding mismatch repair protein</fullName>
    </submittedName>
</protein>
<evidence type="ECO:0000256" key="1">
    <source>
        <dbReference type="ARBA" id="ARBA00006082"/>
    </source>
</evidence>
<feature type="domain" description="MutL C-terminal dimerisation" evidence="4">
    <location>
        <begin position="657"/>
        <end position="801"/>
    </location>
</feature>
<evidence type="ECO:0000313" key="7">
    <source>
        <dbReference type="Proteomes" id="UP001150569"/>
    </source>
</evidence>
<dbReference type="SUPFAM" id="SSF54211">
    <property type="entry name" value="Ribosomal protein S5 domain 2-like"/>
    <property type="match status" value="1"/>
</dbReference>
<dbReference type="Proteomes" id="UP001150569">
    <property type="component" value="Unassembled WGS sequence"/>
</dbReference>
<feature type="region of interest" description="Disordered" evidence="3">
    <location>
        <begin position="485"/>
        <end position="507"/>
    </location>
</feature>
<accession>A0A9W8A7N4</accession>
<dbReference type="InterPro" id="IPR002099">
    <property type="entry name" value="MutL/Mlh/PMS"/>
</dbReference>
<dbReference type="InterPro" id="IPR036890">
    <property type="entry name" value="HATPase_C_sf"/>
</dbReference>
<dbReference type="InterPro" id="IPR038973">
    <property type="entry name" value="MutL/Mlh/Pms-like"/>
</dbReference>
<dbReference type="AlphaFoldDB" id="A0A9W8A7N4"/>
<dbReference type="GO" id="GO:0016887">
    <property type="term" value="F:ATP hydrolysis activity"/>
    <property type="evidence" value="ECO:0007669"/>
    <property type="project" value="InterPro"/>
</dbReference>
<dbReference type="Gene3D" id="3.30.565.10">
    <property type="entry name" value="Histidine kinase-like ATPase, C-terminal domain"/>
    <property type="match status" value="1"/>
</dbReference>
<dbReference type="PROSITE" id="PS00058">
    <property type="entry name" value="DNA_MISMATCH_REPAIR_1"/>
    <property type="match status" value="1"/>
</dbReference>
<dbReference type="Gene3D" id="3.30.1540.20">
    <property type="entry name" value="MutL, C-terminal domain, dimerisation subdomain"/>
    <property type="match status" value="1"/>
</dbReference>
<evidence type="ECO:0000256" key="3">
    <source>
        <dbReference type="SAM" id="MobiDB-lite"/>
    </source>
</evidence>
<evidence type="ECO:0000313" key="6">
    <source>
        <dbReference type="EMBL" id="KAJ1925064.1"/>
    </source>
</evidence>
<dbReference type="NCBIfam" id="TIGR00585">
    <property type="entry name" value="mutl"/>
    <property type="match status" value="1"/>
</dbReference>
<dbReference type="GO" id="GO:0006298">
    <property type="term" value="P:mismatch repair"/>
    <property type="evidence" value="ECO:0007669"/>
    <property type="project" value="InterPro"/>
</dbReference>
<dbReference type="FunFam" id="3.30.1370.100:FF:000001">
    <property type="entry name" value="Mismatch repair endonuclease pms1, putative"/>
    <property type="match status" value="1"/>
</dbReference>
<evidence type="ECO:0000256" key="2">
    <source>
        <dbReference type="ARBA" id="ARBA00022763"/>
    </source>
</evidence>
<dbReference type="GO" id="GO:0032389">
    <property type="term" value="C:MutLalpha complex"/>
    <property type="evidence" value="ECO:0007669"/>
    <property type="project" value="TreeGrafter"/>
</dbReference>
<dbReference type="CDD" id="cd16926">
    <property type="entry name" value="HATPase_MutL-MLH-PMS-like"/>
    <property type="match status" value="1"/>
</dbReference>
<keyword evidence="6" id="KW-0547">Nucleotide-binding</keyword>
<dbReference type="PANTHER" id="PTHR10073:SF52">
    <property type="entry name" value="MISMATCH REPAIR ENDONUCLEASE PMS2"/>
    <property type="match status" value="1"/>
</dbReference>
<dbReference type="InterPro" id="IPR013507">
    <property type="entry name" value="DNA_mismatch_S5_2-like"/>
</dbReference>
<dbReference type="InterPro" id="IPR014790">
    <property type="entry name" value="MutL_C"/>
</dbReference>
<evidence type="ECO:0000259" key="5">
    <source>
        <dbReference type="SMART" id="SM01340"/>
    </source>
</evidence>
<dbReference type="InterPro" id="IPR014762">
    <property type="entry name" value="DNA_mismatch_repair_CS"/>
</dbReference>